<dbReference type="EMBL" id="JAEDAK010000004">
    <property type="protein sequence ID" value="MBH9576778.1"/>
    <property type="molecule type" value="Genomic_DNA"/>
</dbReference>
<organism evidence="3 4">
    <name type="scientific">Inhella proteolytica</name>
    <dbReference type="NCBI Taxonomy" id="2795029"/>
    <lineage>
        <taxon>Bacteria</taxon>
        <taxon>Pseudomonadati</taxon>
        <taxon>Pseudomonadota</taxon>
        <taxon>Betaproteobacteria</taxon>
        <taxon>Burkholderiales</taxon>
        <taxon>Sphaerotilaceae</taxon>
        <taxon>Inhella</taxon>
    </lineage>
</organism>
<proteinExistence type="predicted"/>
<dbReference type="InterPro" id="IPR046216">
    <property type="entry name" value="DUF6249"/>
</dbReference>
<evidence type="ECO:0000256" key="1">
    <source>
        <dbReference type="SAM" id="Phobius"/>
    </source>
</evidence>
<feature type="transmembrane region" description="Helical" evidence="1">
    <location>
        <begin position="108"/>
        <end position="127"/>
    </location>
</feature>
<dbReference type="AlphaFoldDB" id="A0A931J2Y7"/>
<dbReference type="RefSeq" id="WP_198110390.1">
    <property type="nucleotide sequence ID" value="NZ_JAEDAK010000004.1"/>
</dbReference>
<keyword evidence="1" id="KW-0812">Transmembrane</keyword>
<dbReference type="Pfam" id="PF19762">
    <property type="entry name" value="DUF6249"/>
    <property type="match status" value="1"/>
</dbReference>
<keyword evidence="1" id="KW-1133">Transmembrane helix</keyword>
<gene>
    <name evidence="3" type="ORF">I7X39_07665</name>
</gene>
<evidence type="ECO:0000313" key="3">
    <source>
        <dbReference type="EMBL" id="MBH9576778.1"/>
    </source>
</evidence>
<feature type="transmembrane region" description="Helical" evidence="1">
    <location>
        <begin position="83"/>
        <end position="102"/>
    </location>
</feature>
<evidence type="ECO:0000259" key="2">
    <source>
        <dbReference type="Pfam" id="PF19762"/>
    </source>
</evidence>
<accession>A0A931J2Y7</accession>
<keyword evidence="4" id="KW-1185">Reference proteome</keyword>
<sequence length="135" mass="14678">MESDIFVLKHILPFMIPIVALLIPIVAIVAHYVSKTSRERAIHETVRQLSAAGQPIPPQLLDGSAFRSEEAPSASKGSPHYHLRAGAVNLAVGLGLAGMFFVMRPSSWLWAIGLIPLCLGAAFLVLWKYESKHPA</sequence>
<evidence type="ECO:0000313" key="4">
    <source>
        <dbReference type="Proteomes" id="UP000613266"/>
    </source>
</evidence>
<name>A0A931J2Y7_9BURK</name>
<comment type="caution">
    <text evidence="3">The sequence shown here is derived from an EMBL/GenBank/DDBJ whole genome shotgun (WGS) entry which is preliminary data.</text>
</comment>
<keyword evidence="1" id="KW-0472">Membrane</keyword>
<feature type="transmembrane region" description="Helical" evidence="1">
    <location>
        <begin position="12"/>
        <end position="33"/>
    </location>
</feature>
<dbReference type="Proteomes" id="UP000613266">
    <property type="component" value="Unassembled WGS sequence"/>
</dbReference>
<reference evidence="3" key="1">
    <citation type="submission" date="2020-12" db="EMBL/GenBank/DDBJ databases">
        <title>The genome sequence of Inhella sp. 1Y17.</title>
        <authorList>
            <person name="Liu Y."/>
        </authorList>
    </citation>
    <scope>NUCLEOTIDE SEQUENCE</scope>
    <source>
        <strain evidence="3">1Y17</strain>
    </source>
</reference>
<feature type="domain" description="DUF6249" evidence="2">
    <location>
        <begin position="16"/>
        <end position="130"/>
    </location>
</feature>
<protein>
    <recommendedName>
        <fullName evidence="2">DUF6249 domain-containing protein</fullName>
    </recommendedName>
</protein>